<dbReference type="Pfam" id="PF00823">
    <property type="entry name" value="PPE"/>
    <property type="match status" value="1"/>
</dbReference>
<comment type="similarity">
    <text evidence="1">Belongs to the mycobacterial PPE family.</text>
</comment>
<evidence type="ECO:0000256" key="2">
    <source>
        <dbReference type="SAM" id="MobiDB-lite"/>
    </source>
</evidence>
<sequence length="388" mass="39326">MLDFGALPPEINSARMYSGPGSAPLLAAAAAWAALATQLELFAAGYSTVVSELLNNSWSGAAATAMASAIAPHVAWALTTAAQAEDTASQARAAAAAYEAAHAATVPPEVVAANRVLLAALVATNFFGQNTMMIAATEAAYLEMWAQDAAAMYGYAASSAVAMQSVQFSAPPQSTTAGGPADSIAAAAHLVATTAADHAELCQVVPQLLQMLATSGHSGGSSWFWPALLLTAVSDFNALTGPANLAAALSRTVTSAGRFGTALYRSDVQADTKGLPITRASTVGARQAGRVDTPVLARAGCAATVGKLSVPQSWTAAAPQAGVADGLPRPSDGGMRAAPADETDLPHGMSNRPPGMGPMSGKVARRTGTPVLRTGRRRFTMPRPVWGG</sequence>
<dbReference type="InterPro" id="IPR022171">
    <property type="entry name" value="PPE_C"/>
</dbReference>
<proteinExistence type="inferred from homology"/>
<dbReference type="InterPro" id="IPR038332">
    <property type="entry name" value="PPE_sf"/>
</dbReference>
<dbReference type="Gene3D" id="1.20.1260.20">
    <property type="entry name" value="PPE superfamily"/>
    <property type="match status" value="1"/>
</dbReference>
<feature type="region of interest" description="Disordered" evidence="2">
    <location>
        <begin position="319"/>
        <end position="365"/>
    </location>
</feature>
<dbReference type="PANTHER" id="PTHR46766:SF1">
    <property type="entry name" value="GLUTAMINE-RICH PROTEIN 2"/>
    <property type="match status" value="1"/>
</dbReference>
<organism evidence="5 6">
    <name type="scientific">Mycobacterium attenuatum</name>
    <dbReference type="NCBI Taxonomy" id="2341086"/>
    <lineage>
        <taxon>Bacteria</taxon>
        <taxon>Bacillati</taxon>
        <taxon>Actinomycetota</taxon>
        <taxon>Actinomycetes</taxon>
        <taxon>Mycobacteriales</taxon>
        <taxon>Mycobacteriaceae</taxon>
        <taxon>Mycobacterium</taxon>
    </lineage>
</organism>
<dbReference type="OrthoDB" id="4753567at2"/>
<accession>A0A498QAW3</accession>
<dbReference type="GO" id="GO:0052572">
    <property type="term" value="P:response to host immune response"/>
    <property type="evidence" value="ECO:0007669"/>
    <property type="project" value="TreeGrafter"/>
</dbReference>
<reference evidence="5 6" key="1">
    <citation type="submission" date="2018-09" db="EMBL/GenBank/DDBJ databases">
        <authorList>
            <person name="Tagini F."/>
        </authorList>
    </citation>
    <scope>NUCLEOTIDE SEQUENCE [LARGE SCALE GENOMIC DNA]</scope>
    <source>
        <strain evidence="5 6">MK136</strain>
    </source>
</reference>
<name>A0A498QAW3_9MYCO</name>
<evidence type="ECO:0000259" key="3">
    <source>
        <dbReference type="Pfam" id="PF00823"/>
    </source>
</evidence>
<dbReference type="PANTHER" id="PTHR46766">
    <property type="entry name" value="GLUTAMINE-RICH PROTEIN 2"/>
    <property type="match status" value="1"/>
</dbReference>
<dbReference type="Pfam" id="PF12484">
    <property type="entry name" value="PPE-SVP"/>
    <property type="match status" value="1"/>
</dbReference>
<dbReference type="SUPFAM" id="SSF140459">
    <property type="entry name" value="PE/PPE dimer-like"/>
    <property type="match status" value="1"/>
</dbReference>
<evidence type="ECO:0000313" key="6">
    <source>
        <dbReference type="Proteomes" id="UP000273307"/>
    </source>
</evidence>
<dbReference type="Proteomes" id="UP000273307">
    <property type="component" value="Unassembled WGS sequence"/>
</dbReference>
<dbReference type="AlphaFoldDB" id="A0A498QAW3"/>
<protein>
    <submittedName>
        <fullName evidence="5">Putative PPE family protein PPE29</fullName>
    </submittedName>
</protein>
<feature type="domain" description="PPE" evidence="3">
    <location>
        <begin position="3"/>
        <end position="164"/>
    </location>
</feature>
<gene>
    <name evidence="5" type="ORF">LAUMK136_04079</name>
</gene>
<feature type="domain" description="PPE family C-terminal" evidence="4">
    <location>
        <begin position="297"/>
        <end position="384"/>
    </location>
</feature>
<dbReference type="RefSeq" id="WP_122525880.1">
    <property type="nucleotide sequence ID" value="NZ_UPHP01000111.1"/>
</dbReference>
<keyword evidence="6" id="KW-1185">Reference proteome</keyword>
<evidence type="ECO:0000313" key="5">
    <source>
        <dbReference type="EMBL" id="VBA41505.1"/>
    </source>
</evidence>
<dbReference type="EMBL" id="UPHP01000111">
    <property type="protein sequence ID" value="VBA41505.1"/>
    <property type="molecule type" value="Genomic_DNA"/>
</dbReference>
<evidence type="ECO:0000259" key="4">
    <source>
        <dbReference type="Pfam" id="PF12484"/>
    </source>
</evidence>
<dbReference type="InterPro" id="IPR000030">
    <property type="entry name" value="PPE_dom"/>
</dbReference>
<evidence type="ECO:0000256" key="1">
    <source>
        <dbReference type="ARBA" id="ARBA00010652"/>
    </source>
</evidence>